<dbReference type="InterPro" id="IPR016181">
    <property type="entry name" value="Acyl_CoA_acyltransferase"/>
</dbReference>
<comment type="caution">
    <text evidence="2">The sequence shown here is derived from an EMBL/GenBank/DDBJ whole genome shotgun (WGS) entry which is preliminary data.</text>
</comment>
<proteinExistence type="predicted"/>
<dbReference type="GO" id="GO:0016740">
    <property type="term" value="F:transferase activity"/>
    <property type="evidence" value="ECO:0007669"/>
    <property type="project" value="UniProtKB-KW"/>
</dbReference>
<reference evidence="3" key="1">
    <citation type="submission" date="2018-09" db="EMBL/GenBank/DDBJ databases">
        <authorList>
            <person name="Zhu H."/>
        </authorList>
    </citation>
    <scope>NUCLEOTIDE SEQUENCE [LARGE SCALE GENOMIC DNA]</scope>
    <source>
        <strain evidence="3">K1S02-23</strain>
    </source>
</reference>
<name>A0A3A3FYN5_9BURK</name>
<keyword evidence="2" id="KW-0808">Transferase</keyword>
<accession>A0A3A3FYN5</accession>
<dbReference type="Pfam" id="PF13480">
    <property type="entry name" value="Acetyltransf_6"/>
    <property type="match status" value="1"/>
</dbReference>
<dbReference type="OrthoDB" id="9148175at2"/>
<dbReference type="AlphaFoldDB" id="A0A3A3FYN5"/>
<evidence type="ECO:0000313" key="3">
    <source>
        <dbReference type="Proteomes" id="UP000266327"/>
    </source>
</evidence>
<sequence length="572" mass="65388">MNLALHTGNLALHHVRSDDFQLKWKKLYARCPWVTAFQHPDFVTPWYELYQTQFLPVIILAEAEDESLTGLLTLAFCKEGKQLVGAGERQAEYQGWLEAKDAGNIFIRDAVKKIRNHFPGVDLRLKYLPPDIPLNWILDNREYSRIFSLRSHPRPIMKINEAAMSSQRNKKTYRRNFGRLKKSGDVQFETITRHDQFIRVFDELCTQYDFRQGTLYRHMPFSSDPAKKLLYLELHKRGLLHTTILTVDGEIAASHSGLLSNDSTLHMGISTHAPSFAAHSPGTLLLSMLGVHVVKEKISVLDLTPGGDGYKEKFATEHDVVFELTAYGDVKARLRKEAYLSGKRFLKNRMHQAGLRTADAWAAMGKLSSFKELGFHGLLARLRDAAISPPCLYRYCADKPRAAANPLLISKDSLSDIVRFDPSGSPITRWEFLNMATERLERSNHLYSFRSDEKLFMCCWVDARPAGSNQQLAGHASAFSENAVVLFDLYVHRQVKDEELVRRFIEQILSELTDCHKTKAIYFSGALSDELQAEIKHCGFSDLPGRRDDLPAVATRRRYAELFRKGRKWIQK</sequence>
<evidence type="ECO:0000259" key="1">
    <source>
        <dbReference type="Pfam" id="PF13480"/>
    </source>
</evidence>
<dbReference type="SUPFAM" id="SSF55729">
    <property type="entry name" value="Acyl-CoA N-acyltransferases (Nat)"/>
    <property type="match status" value="1"/>
</dbReference>
<dbReference type="EMBL" id="QYUQ01000002">
    <property type="protein sequence ID" value="RJG01283.1"/>
    <property type="molecule type" value="Genomic_DNA"/>
</dbReference>
<dbReference type="Proteomes" id="UP000266327">
    <property type="component" value="Unassembled WGS sequence"/>
</dbReference>
<evidence type="ECO:0000313" key="2">
    <source>
        <dbReference type="EMBL" id="RJG01283.1"/>
    </source>
</evidence>
<organism evidence="2 3">
    <name type="scientific">Noviherbaspirillum sedimenti</name>
    <dbReference type="NCBI Taxonomy" id="2320865"/>
    <lineage>
        <taxon>Bacteria</taxon>
        <taxon>Pseudomonadati</taxon>
        <taxon>Pseudomonadota</taxon>
        <taxon>Betaproteobacteria</taxon>
        <taxon>Burkholderiales</taxon>
        <taxon>Oxalobacteraceae</taxon>
        <taxon>Noviherbaspirillum</taxon>
    </lineage>
</organism>
<feature type="domain" description="BioF2-like acetyltransferase" evidence="1">
    <location>
        <begin position="168"/>
        <end position="312"/>
    </location>
</feature>
<dbReference type="RefSeq" id="WP_119784732.1">
    <property type="nucleotide sequence ID" value="NZ_QYUQ01000002.1"/>
</dbReference>
<keyword evidence="3" id="KW-1185">Reference proteome</keyword>
<protein>
    <submittedName>
        <fullName evidence="2">GNAT family N-acetyltransferase</fullName>
    </submittedName>
</protein>
<dbReference type="InterPro" id="IPR038740">
    <property type="entry name" value="BioF2-like_GNAT_dom"/>
</dbReference>
<gene>
    <name evidence="2" type="ORF">D3878_06530</name>
</gene>